<dbReference type="PANTHER" id="PTHR48043">
    <property type="entry name" value="EG:EG0003.4 PROTEIN-RELATED"/>
    <property type="match status" value="1"/>
</dbReference>
<evidence type="ECO:0000256" key="3">
    <source>
        <dbReference type="SAM" id="Phobius"/>
    </source>
</evidence>
<evidence type="ECO:0000256" key="2">
    <source>
        <dbReference type="ARBA" id="ARBA00022679"/>
    </source>
</evidence>
<accession>A0ABP1FXN3</accession>
<keyword evidence="3" id="KW-0472">Membrane</keyword>
<evidence type="ECO:0000313" key="4">
    <source>
        <dbReference type="EMBL" id="CAL5222958.1"/>
    </source>
</evidence>
<dbReference type="Pfam" id="PF00201">
    <property type="entry name" value="UDPGT"/>
    <property type="match status" value="1"/>
</dbReference>
<dbReference type="SUPFAM" id="SSF53756">
    <property type="entry name" value="UDP-Glycosyltransferase/glycogen phosphorylase"/>
    <property type="match status" value="1"/>
</dbReference>
<proteinExistence type="predicted"/>
<sequence>MPETQWQEFWQGLNELMTDSCVGLMSNQTALNMMKAYGADVMIAEMFTPCSALLAHTLDLPWINHWPIAPVEPFFTSQWAGSNRRLFQTNPISYFPQFRTKGTGPITQLLSLWQRIENFAVSWYWVWDDWRTHSKVIHSLYKRYDFNPELPEERRRQVMTIAPVDWAAEWLRPITPNFKHVGSVLAGPGKPLPANLEAYMTEAGERGVLLVSLGTAVLLNQQQLRSMAAAFATLPCKVLWRLTPKEVPDEAAIASLGLGSNTQVQTWVPQNDILAHPNLRAFLSHVGINSMYEAIYHGKPVVAMPIFGDQPTNADRVVAKGFGVRVSPTQIGTPAFGEAITEVLSTPRYTKAAQAMSVKIRARKNTPVQEAADWVEHVIATGGDPYLKTPEDELSFVVRNSLDVYLIVAACCCIAVLAAKAALQLLLSRCRLIVKGWLADGSRPYPSFTPKAKPS</sequence>
<dbReference type="InterPro" id="IPR050271">
    <property type="entry name" value="UDP-glycosyltransferase"/>
</dbReference>
<keyword evidence="2" id="KW-0808">Transferase</keyword>
<reference evidence="4 5" key="1">
    <citation type="submission" date="2024-06" db="EMBL/GenBank/DDBJ databases">
        <authorList>
            <person name="Kraege A."/>
            <person name="Thomma B."/>
        </authorList>
    </citation>
    <scope>NUCLEOTIDE SEQUENCE [LARGE SCALE GENOMIC DNA]</scope>
</reference>
<feature type="transmembrane region" description="Helical" evidence="3">
    <location>
        <begin position="404"/>
        <end position="427"/>
    </location>
</feature>
<dbReference type="PANTHER" id="PTHR48043:SF145">
    <property type="entry name" value="FI06409P-RELATED"/>
    <property type="match status" value="1"/>
</dbReference>
<keyword evidence="3" id="KW-1133">Transmembrane helix</keyword>
<dbReference type="Proteomes" id="UP001497392">
    <property type="component" value="Unassembled WGS sequence"/>
</dbReference>
<keyword evidence="1" id="KW-0328">Glycosyltransferase</keyword>
<keyword evidence="3" id="KW-0812">Transmembrane</keyword>
<dbReference type="CDD" id="cd03784">
    <property type="entry name" value="GT1_Gtf-like"/>
    <property type="match status" value="1"/>
</dbReference>
<dbReference type="Gene3D" id="3.40.50.2000">
    <property type="entry name" value="Glycogen Phosphorylase B"/>
    <property type="match status" value="2"/>
</dbReference>
<organism evidence="4 5">
    <name type="scientific">Coccomyxa viridis</name>
    <dbReference type="NCBI Taxonomy" id="1274662"/>
    <lineage>
        <taxon>Eukaryota</taxon>
        <taxon>Viridiplantae</taxon>
        <taxon>Chlorophyta</taxon>
        <taxon>core chlorophytes</taxon>
        <taxon>Trebouxiophyceae</taxon>
        <taxon>Trebouxiophyceae incertae sedis</taxon>
        <taxon>Coccomyxaceae</taxon>
        <taxon>Coccomyxa</taxon>
    </lineage>
</organism>
<comment type="caution">
    <text evidence="4">The sequence shown here is derived from an EMBL/GenBank/DDBJ whole genome shotgun (WGS) entry which is preliminary data.</text>
</comment>
<keyword evidence="5" id="KW-1185">Reference proteome</keyword>
<protein>
    <submittedName>
        <fullName evidence="4">G5399 protein</fullName>
    </submittedName>
</protein>
<dbReference type="EMBL" id="CAXHTA020000007">
    <property type="protein sequence ID" value="CAL5222958.1"/>
    <property type="molecule type" value="Genomic_DNA"/>
</dbReference>
<gene>
    <name evidence="4" type="primary">g5399</name>
    <name evidence="4" type="ORF">VP750_LOCUS4617</name>
</gene>
<dbReference type="InterPro" id="IPR002213">
    <property type="entry name" value="UDP_glucos_trans"/>
</dbReference>
<evidence type="ECO:0000256" key="1">
    <source>
        <dbReference type="ARBA" id="ARBA00022676"/>
    </source>
</evidence>
<evidence type="ECO:0000313" key="5">
    <source>
        <dbReference type="Proteomes" id="UP001497392"/>
    </source>
</evidence>
<name>A0ABP1FXN3_9CHLO</name>